<protein>
    <submittedName>
        <fullName evidence="2">Single-stranded DNA-binding protein</fullName>
    </submittedName>
</protein>
<evidence type="ECO:0000313" key="3">
    <source>
        <dbReference type="Proteomes" id="UP001304225"/>
    </source>
</evidence>
<name>A0AAX3ZZJ3_9CAUD</name>
<dbReference type="EMBL" id="OR420752">
    <property type="protein sequence ID" value="WMM95724.1"/>
    <property type="molecule type" value="Genomic_DNA"/>
</dbReference>
<dbReference type="SUPFAM" id="SSF50249">
    <property type="entry name" value="Nucleic acid-binding proteins"/>
    <property type="match status" value="1"/>
</dbReference>
<gene>
    <name evidence="2" type="ORF">CRP403_gp10</name>
</gene>
<dbReference type="GO" id="GO:0003677">
    <property type="term" value="F:DNA binding"/>
    <property type="evidence" value="ECO:0007669"/>
    <property type="project" value="UniProtKB-KW"/>
</dbReference>
<organism evidence="2 3">
    <name type="scientific">Roseobacter phage CRP-403</name>
    <dbReference type="NCBI Taxonomy" id="3072849"/>
    <lineage>
        <taxon>Viruses</taxon>
        <taxon>Duplodnaviria</taxon>
        <taxon>Heunggongvirae</taxon>
        <taxon>Uroviricota</taxon>
        <taxon>Caudoviricetes</taxon>
        <taxon>Autographivirales</taxon>
        <taxon>Autographivirales incertae sedis</taxon>
        <taxon>Shangxiadianvirus</taxon>
        <taxon>Shangxiadianvirus CRP403</taxon>
    </lineage>
</organism>
<evidence type="ECO:0000256" key="1">
    <source>
        <dbReference type="SAM" id="MobiDB-lite"/>
    </source>
</evidence>
<keyword evidence="3" id="KW-1185">Reference proteome</keyword>
<dbReference type="InterPro" id="IPR012340">
    <property type="entry name" value="NA-bd_OB-fold"/>
</dbReference>
<dbReference type="Gene3D" id="2.40.50.140">
    <property type="entry name" value="Nucleic acid-binding proteins"/>
    <property type="match status" value="1"/>
</dbReference>
<reference evidence="2 3" key="1">
    <citation type="submission" date="2023-08" db="EMBL/GenBank/DDBJ databases">
        <authorList>
            <person name="Du S."/>
            <person name="Wu Z."/>
            <person name="Wu Y."/>
            <person name="Yang M."/>
            <person name="Shao J."/>
            <person name="Liu H."/>
            <person name="Zhao Y."/>
            <person name="Zhang Z."/>
        </authorList>
    </citation>
    <scope>NUCLEOTIDE SEQUENCE [LARGE SCALE GENOMIC DNA]</scope>
</reference>
<keyword evidence="2" id="KW-0238">DNA-binding</keyword>
<accession>A0AAX3ZZJ3</accession>
<sequence length="200" mass="22275">MSDTRISLPLGRAIYPSLKRADTKFHELGIYKCNVSVPLKEATATMEKLTQIHKQHTGKVPSKSDNSMWKMEIDEETGEETGNVIFKCSVKNVQRKNGEMWDRRPKQFDAKMKPVDLDPSGGTELYVSASIYEWVAGGKKGVSLQPLAVQIINLVERGGGADAAAFGFGKHDGFESTDDNDNYKFGEDNGTTEEEEFEDF</sequence>
<feature type="region of interest" description="Disordered" evidence="1">
    <location>
        <begin position="175"/>
        <end position="200"/>
    </location>
</feature>
<evidence type="ECO:0000313" key="2">
    <source>
        <dbReference type="EMBL" id="WMM95724.1"/>
    </source>
</evidence>
<feature type="compositionally biased region" description="Acidic residues" evidence="1">
    <location>
        <begin position="190"/>
        <end position="200"/>
    </location>
</feature>
<dbReference type="Proteomes" id="UP001304225">
    <property type="component" value="Segment"/>
</dbReference>
<proteinExistence type="predicted"/>